<evidence type="ECO:0000313" key="2">
    <source>
        <dbReference type="Proteomes" id="UP001165960"/>
    </source>
</evidence>
<dbReference type="Proteomes" id="UP001165960">
    <property type="component" value="Unassembled WGS sequence"/>
</dbReference>
<proteinExistence type="predicted"/>
<reference evidence="1" key="1">
    <citation type="submission" date="2022-04" db="EMBL/GenBank/DDBJ databases">
        <title>Genome of the entomopathogenic fungus Entomophthora muscae.</title>
        <authorList>
            <person name="Elya C."/>
            <person name="Lovett B.R."/>
            <person name="Lee E."/>
            <person name="Macias A.M."/>
            <person name="Hajek A.E."/>
            <person name="De Bivort B.L."/>
            <person name="Kasson M.T."/>
            <person name="De Fine Licht H.H."/>
            <person name="Stajich J.E."/>
        </authorList>
    </citation>
    <scope>NUCLEOTIDE SEQUENCE</scope>
    <source>
        <strain evidence="1">Berkeley</strain>
    </source>
</reference>
<evidence type="ECO:0000313" key="1">
    <source>
        <dbReference type="EMBL" id="KAJ9061342.1"/>
    </source>
</evidence>
<gene>
    <name evidence="1" type="ORF">DSO57_1021529</name>
</gene>
<organism evidence="1 2">
    <name type="scientific">Entomophthora muscae</name>
    <dbReference type="NCBI Taxonomy" id="34485"/>
    <lineage>
        <taxon>Eukaryota</taxon>
        <taxon>Fungi</taxon>
        <taxon>Fungi incertae sedis</taxon>
        <taxon>Zoopagomycota</taxon>
        <taxon>Entomophthoromycotina</taxon>
        <taxon>Entomophthoromycetes</taxon>
        <taxon>Entomophthorales</taxon>
        <taxon>Entomophthoraceae</taxon>
        <taxon>Entomophthora</taxon>
    </lineage>
</organism>
<name>A0ACC2SG09_9FUNG</name>
<sequence length="101" mass="11739">MDPAHLSPLHQSFLCASQPVNQMSLTIDESPYFSYDYSKFGFDYFILFGFTKQVILHVGAWQPWVSAVNYMMRIAPVMYWAFQAFPLSWFVEKSHTTLALT</sequence>
<dbReference type="EMBL" id="QTSX02005075">
    <property type="protein sequence ID" value="KAJ9061342.1"/>
    <property type="molecule type" value="Genomic_DNA"/>
</dbReference>
<keyword evidence="2" id="KW-1185">Reference proteome</keyword>
<comment type="caution">
    <text evidence="1">The sequence shown here is derived from an EMBL/GenBank/DDBJ whole genome shotgun (WGS) entry which is preliminary data.</text>
</comment>
<protein>
    <submittedName>
        <fullName evidence="1">Uncharacterized protein</fullName>
    </submittedName>
</protein>
<accession>A0ACC2SG09</accession>